<proteinExistence type="predicted"/>
<name>A0A0A9ENR0_ARUDO</name>
<dbReference type="EMBL" id="GBRH01195501">
    <property type="protein sequence ID" value="JAE02395.1"/>
    <property type="molecule type" value="Transcribed_RNA"/>
</dbReference>
<dbReference type="AlphaFoldDB" id="A0A0A9ENR0"/>
<sequence length="49" mass="5204">MYISSSSDGNATATRALICHSNHLPASGSLTCKPSSPLTEALIWLKRLC</sequence>
<organism evidence="1">
    <name type="scientific">Arundo donax</name>
    <name type="common">Giant reed</name>
    <name type="synonym">Donax arundinaceus</name>
    <dbReference type="NCBI Taxonomy" id="35708"/>
    <lineage>
        <taxon>Eukaryota</taxon>
        <taxon>Viridiplantae</taxon>
        <taxon>Streptophyta</taxon>
        <taxon>Embryophyta</taxon>
        <taxon>Tracheophyta</taxon>
        <taxon>Spermatophyta</taxon>
        <taxon>Magnoliopsida</taxon>
        <taxon>Liliopsida</taxon>
        <taxon>Poales</taxon>
        <taxon>Poaceae</taxon>
        <taxon>PACMAD clade</taxon>
        <taxon>Arundinoideae</taxon>
        <taxon>Arundineae</taxon>
        <taxon>Arundo</taxon>
    </lineage>
</organism>
<protein>
    <submittedName>
        <fullName evidence="1">Uncharacterized protein</fullName>
    </submittedName>
</protein>
<reference evidence="1" key="2">
    <citation type="journal article" date="2015" name="Data Brief">
        <title>Shoot transcriptome of the giant reed, Arundo donax.</title>
        <authorList>
            <person name="Barrero R.A."/>
            <person name="Guerrero F.D."/>
            <person name="Moolhuijzen P."/>
            <person name="Goolsby J.A."/>
            <person name="Tidwell J."/>
            <person name="Bellgard S.E."/>
            <person name="Bellgard M.I."/>
        </authorList>
    </citation>
    <scope>NUCLEOTIDE SEQUENCE</scope>
    <source>
        <tissue evidence="1">Shoot tissue taken approximately 20 cm above the soil surface</tissue>
    </source>
</reference>
<accession>A0A0A9ENR0</accession>
<evidence type="ECO:0000313" key="1">
    <source>
        <dbReference type="EMBL" id="JAE02395.1"/>
    </source>
</evidence>
<reference evidence="1" key="1">
    <citation type="submission" date="2014-09" db="EMBL/GenBank/DDBJ databases">
        <authorList>
            <person name="Magalhaes I.L.F."/>
            <person name="Oliveira U."/>
            <person name="Santos F.R."/>
            <person name="Vidigal T.H.D.A."/>
            <person name="Brescovit A.D."/>
            <person name="Santos A.J."/>
        </authorList>
    </citation>
    <scope>NUCLEOTIDE SEQUENCE</scope>
    <source>
        <tissue evidence="1">Shoot tissue taken approximately 20 cm above the soil surface</tissue>
    </source>
</reference>